<name>A0A0D2PI13_HYPSF</name>
<proteinExistence type="predicted"/>
<reference evidence="3" key="1">
    <citation type="submission" date="2014-04" db="EMBL/GenBank/DDBJ databases">
        <title>Evolutionary Origins and Diversification of the Mycorrhizal Mutualists.</title>
        <authorList>
            <consortium name="DOE Joint Genome Institute"/>
            <consortium name="Mycorrhizal Genomics Consortium"/>
            <person name="Kohler A."/>
            <person name="Kuo A."/>
            <person name="Nagy L.G."/>
            <person name="Floudas D."/>
            <person name="Copeland A."/>
            <person name="Barry K.W."/>
            <person name="Cichocki N."/>
            <person name="Veneault-Fourrey C."/>
            <person name="LaButti K."/>
            <person name="Lindquist E.A."/>
            <person name="Lipzen A."/>
            <person name="Lundell T."/>
            <person name="Morin E."/>
            <person name="Murat C."/>
            <person name="Riley R."/>
            <person name="Ohm R."/>
            <person name="Sun H."/>
            <person name="Tunlid A."/>
            <person name="Henrissat B."/>
            <person name="Grigoriev I.V."/>
            <person name="Hibbett D.S."/>
            <person name="Martin F."/>
        </authorList>
    </citation>
    <scope>NUCLEOTIDE SEQUENCE [LARGE SCALE GENOMIC DNA]</scope>
    <source>
        <strain evidence="3">FD-334 SS-4</strain>
    </source>
</reference>
<protein>
    <submittedName>
        <fullName evidence="2">Uncharacterized protein</fullName>
    </submittedName>
</protein>
<feature type="compositionally biased region" description="Polar residues" evidence="1">
    <location>
        <begin position="282"/>
        <end position="295"/>
    </location>
</feature>
<sequence length="353" mass="36199">MLDFASPAAEAQWDHRVLWDLIDREPELYYDTDQFTLPAPLKTIIEVTDVLKIYTFVAYFRSLQANGKPFQFYKQSEVGSDPGSDDEDSDIFQLSRVSMSATAIAPKAPTIAVMPAVPVFAPPAPVAPAVPAIPIAPVVIPEAPVVHTAVAPGSTATAAYVTPIVTSGAPVVVPVAVAPAASTVASVKTKKPQGRPPKTPAGPIAPIIAAAAVVPGATNAAAPVPEAPVAVPAAVAPGAITAAIPTAPVIAPAVPVAALSGIGPANITVTGKSRKPRGRPSKISQSSEQANTSGGVKTLRPRNQKRAAEQPKLEIQPPKKKAKAEKGMKGWEWVPIVVEGNGLGEGSSTPALG</sequence>
<organism evidence="2 3">
    <name type="scientific">Hypholoma sublateritium (strain FD-334 SS-4)</name>
    <dbReference type="NCBI Taxonomy" id="945553"/>
    <lineage>
        <taxon>Eukaryota</taxon>
        <taxon>Fungi</taxon>
        <taxon>Dikarya</taxon>
        <taxon>Basidiomycota</taxon>
        <taxon>Agaricomycotina</taxon>
        <taxon>Agaricomycetes</taxon>
        <taxon>Agaricomycetidae</taxon>
        <taxon>Agaricales</taxon>
        <taxon>Agaricineae</taxon>
        <taxon>Strophariaceae</taxon>
        <taxon>Hypholoma</taxon>
    </lineage>
</organism>
<dbReference type="EMBL" id="KN817575">
    <property type="protein sequence ID" value="KJA19675.1"/>
    <property type="molecule type" value="Genomic_DNA"/>
</dbReference>
<evidence type="ECO:0000256" key="1">
    <source>
        <dbReference type="SAM" id="MobiDB-lite"/>
    </source>
</evidence>
<evidence type="ECO:0000313" key="3">
    <source>
        <dbReference type="Proteomes" id="UP000054270"/>
    </source>
</evidence>
<feature type="region of interest" description="Disordered" evidence="1">
    <location>
        <begin position="265"/>
        <end position="331"/>
    </location>
</feature>
<accession>A0A0D2PI13</accession>
<dbReference type="AlphaFoldDB" id="A0A0D2PI13"/>
<evidence type="ECO:0000313" key="2">
    <source>
        <dbReference type="EMBL" id="KJA19675.1"/>
    </source>
</evidence>
<gene>
    <name evidence="2" type="ORF">HYPSUDRAFT_204413</name>
</gene>
<dbReference type="OMA" id="WVPIVVE"/>
<dbReference type="Proteomes" id="UP000054270">
    <property type="component" value="Unassembled WGS sequence"/>
</dbReference>
<keyword evidence="3" id="KW-1185">Reference proteome</keyword>